<comment type="subcellular location">
    <subcellularLocation>
        <location evidence="1">Secreted</location>
    </subcellularLocation>
</comment>
<dbReference type="AlphaFoldDB" id="D5PJ68"/>
<dbReference type="PANTHER" id="PTHR43037">
    <property type="entry name" value="UNNAMED PRODUCT-RELATED"/>
    <property type="match status" value="1"/>
</dbReference>
<evidence type="ECO:0008006" key="7">
    <source>
        <dbReference type="Google" id="ProtNLM"/>
    </source>
</evidence>
<accession>D5PJ68</accession>
<dbReference type="HOGENOM" id="CLU_367932_0_0_11"/>
<keyword evidence="4" id="KW-0378">Hydrolase</keyword>
<evidence type="ECO:0000256" key="3">
    <source>
        <dbReference type="ARBA" id="ARBA00022729"/>
    </source>
</evidence>
<dbReference type="Pfam" id="PF00756">
    <property type="entry name" value="Esterase"/>
    <property type="match status" value="1"/>
</dbReference>
<reference evidence="5 6" key="1">
    <citation type="submission" date="2010-04" db="EMBL/GenBank/DDBJ databases">
        <authorList>
            <person name="Muzny D."/>
            <person name="Qin X."/>
            <person name="Deng J."/>
            <person name="Jiang H."/>
            <person name="Liu Y."/>
            <person name="Qu J."/>
            <person name="Song X.-Z."/>
            <person name="Zhang L."/>
            <person name="Thornton R."/>
            <person name="Coyle M."/>
            <person name="Francisco L."/>
            <person name="Jackson L."/>
            <person name="Javaid M."/>
            <person name="Korchina V."/>
            <person name="Kovar C."/>
            <person name="Mata R."/>
            <person name="Mathew T."/>
            <person name="Ngo R."/>
            <person name="Nguyen L."/>
            <person name="Nguyen N."/>
            <person name="Okwuonu G."/>
            <person name="Ongeri F."/>
            <person name="Pham C."/>
            <person name="Simmons D."/>
            <person name="Wilczek-Boney K."/>
            <person name="Hale W."/>
            <person name="Jakkamsetti A."/>
            <person name="Pham P."/>
            <person name="Ruth R."/>
            <person name="San Lucas F."/>
            <person name="Warren J."/>
            <person name="Zhang J."/>
            <person name="Zhao Z."/>
            <person name="Zhou C."/>
            <person name="Zhu D."/>
            <person name="Lee S."/>
            <person name="Bess C."/>
            <person name="Blankenburg K."/>
            <person name="Forbes L."/>
            <person name="Fu Q."/>
            <person name="Gubbala S."/>
            <person name="Hirani K."/>
            <person name="Jayaseelan J.C."/>
            <person name="Lara F."/>
            <person name="Munidasa M."/>
            <person name="Palculict T."/>
            <person name="Patil S."/>
            <person name="Pu L.-L."/>
            <person name="Saada N."/>
            <person name="Tang L."/>
            <person name="Weissenberger G."/>
            <person name="Zhu Y."/>
            <person name="Hemphill L."/>
            <person name="Shang Y."/>
            <person name="Youmans B."/>
            <person name="Ayvaz T."/>
            <person name="Ross M."/>
            <person name="Santibanez J."/>
            <person name="Aqrawi P."/>
            <person name="Gross S."/>
            <person name="Joshi V."/>
            <person name="Fowler G."/>
            <person name="Nazareth L."/>
            <person name="Reid J."/>
            <person name="Worley K."/>
            <person name="Petrosino J."/>
            <person name="Highlander S."/>
            <person name="Gibbs R."/>
        </authorList>
    </citation>
    <scope>NUCLEOTIDE SEQUENCE [LARGE SCALE GENOMIC DNA]</scope>
    <source>
        <strain evidence="5 6">ATCC BAA-614</strain>
    </source>
</reference>
<dbReference type="InterPro" id="IPR050955">
    <property type="entry name" value="Plant_Biomass_Hydrol_Est"/>
</dbReference>
<comment type="caution">
    <text evidence="5">The sequence shown here is derived from an EMBL/GenBank/DDBJ whole genome shotgun (WGS) entry which is preliminary data.</text>
</comment>
<dbReference type="EMBL" id="ADNV01000393">
    <property type="protein sequence ID" value="EFG73830.1"/>
    <property type="molecule type" value="Genomic_DNA"/>
</dbReference>
<dbReference type="Proteomes" id="UP000003653">
    <property type="component" value="Unassembled WGS sequence"/>
</dbReference>
<gene>
    <name evidence="5" type="ORF">HMPREF0591_6212</name>
</gene>
<dbReference type="InterPro" id="IPR029058">
    <property type="entry name" value="AB_hydrolase_fold"/>
</dbReference>
<keyword evidence="2" id="KW-0964">Secreted</keyword>
<dbReference type="GO" id="GO:0005576">
    <property type="term" value="C:extracellular region"/>
    <property type="evidence" value="ECO:0007669"/>
    <property type="project" value="UniProtKB-SubCell"/>
</dbReference>
<dbReference type="GO" id="GO:0016787">
    <property type="term" value="F:hydrolase activity"/>
    <property type="evidence" value="ECO:0007669"/>
    <property type="project" value="UniProtKB-KW"/>
</dbReference>
<dbReference type="eggNOG" id="COG1073">
    <property type="taxonomic scope" value="Bacteria"/>
</dbReference>
<dbReference type="InterPro" id="IPR000801">
    <property type="entry name" value="Esterase-like"/>
</dbReference>
<organism evidence="5 6">
    <name type="scientific">Mycobacterium parascrofulaceum ATCC BAA-614</name>
    <dbReference type="NCBI Taxonomy" id="525368"/>
    <lineage>
        <taxon>Bacteria</taxon>
        <taxon>Bacillati</taxon>
        <taxon>Actinomycetota</taxon>
        <taxon>Actinomycetes</taxon>
        <taxon>Mycobacteriales</taxon>
        <taxon>Mycobacteriaceae</taxon>
        <taxon>Mycobacterium</taxon>
        <taxon>Mycobacterium simiae complex</taxon>
    </lineage>
</organism>
<evidence type="ECO:0000313" key="5">
    <source>
        <dbReference type="EMBL" id="EFG73830.1"/>
    </source>
</evidence>
<dbReference type="RefSeq" id="WP_007171407.1">
    <property type="nucleotide sequence ID" value="NZ_GG770558.1"/>
</dbReference>
<dbReference type="SUPFAM" id="SSF53474">
    <property type="entry name" value="alpha/beta-Hydrolases"/>
    <property type="match status" value="1"/>
</dbReference>
<evidence type="ECO:0000256" key="4">
    <source>
        <dbReference type="ARBA" id="ARBA00022801"/>
    </source>
</evidence>
<protein>
    <recommendedName>
        <fullName evidence="7">Peptidase</fullName>
    </recommendedName>
</protein>
<evidence type="ECO:0000256" key="1">
    <source>
        <dbReference type="ARBA" id="ARBA00004613"/>
    </source>
</evidence>
<dbReference type="PANTHER" id="PTHR43037:SF5">
    <property type="entry name" value="FERULOYL ESTERASE"/>
    <property type="match status" value="1"/>
</dbReference>
<evidence type="ECO:0000256" key="2">
    <source>
        <dbReference type="ARBA" id="ARBA00022525"/>
    </source>
</evidence>
<name>D5PJ68_9MYCO</name>
<keyword evidence="6" id="KW-1185">Reference proteome</keyword>
<proteinExistence type="predicted"/>
<keyword evidence="3" id="KW-0732">Signal</keyword>
<dbReference type="Gene3D" id="3.40.50.1820">
    <property type="entry name" value="alpha/beta hydrolase"/>
    <property type="match status" value="1"/>
</dbReference>
<evidence type="ECO:0000313" key="6">
    <source>
        <dbReference type="Proteomes" id="UP000003653"/>
    </source>
</evidence>
<sequence>MAGAFVDELKEGAPVSLLDVALSPLRTALRVAGGNTDEVRADAPEPGLVVEEGMPEGVPPAALRPEPRLPAPAGWPFGEDFPRTCGTGRLAGGAFFWTDFVYDDHGAAGTRVKMPEGRVVPPKGTYIYPDGPAAGNGADIFRIAIGLTETDTWWRIDWNTLIDPSVPLGLFAFDTGRDSAACTQWPAGAGLRSTGIDSALLLSGAGAKLMDLSTQTATPVPHTVDIQSRSFLARIPRALVEPTGTWTVRMVAGLANGSGDGFADVPREHGAQSGQPNVYNVAFRRCDQEAAYHNFFSERAQAAALADGDISQFSVNVSWSDLAAGMTTDEPVVTGTSTRWYVSSIELGQGLAQTGLLATEPQFLGRVQPYSVCLPKSFAPGKSLPLTLLLHSIAMGQNQFAAVNHRLLDQMCDKRDAVIASPLGRGPACWYFDEGELDVWEVWARVAEQLGTDPNRTVIVGYSMGGYAAYRLGLTYPAVFSQAVVLAGSPTCGIRLLPGVAVPADVNPDSHCACEGETWPLLRNARWLPLVIAHGLLDEFVPFFAVAQQLLKLHRLGYRYHFTLYPIEDHVAMAVQGKFADSVAQMSTRPRKADPGRISFSWYPQLERADLGLGPQRNWWISGLAATPEIASRRGAVATVEARSLARPDRPHRVRRRGGLVLSFRPMPGTYAEQTWRRGRAPRARPHMTLELTGVARLTVDIARAGLAALPRSTITITTDGAAEVTLEGVPPSTEVRCDGERAGRTITVAEGRHHVRLRG</sequence>